<dbReference type="InterPro" id="IPR012953">
    <property type="entry name" value="BOP1_N_dom"/>
</dbReference>
<gene>
    <name evidence="11" type="ORF">Agub_g2571</name>
</gene>
<dbReference type="Gene3D" id="2.130.10.10">
    <property type="entry name" value="YVTN repeat-like/Quinoprotein amine dehydrogenase"/>
    <property type="match status" value="1"/>
</dbReference>
<evidence type="ECO:0000259" key="10">
    <source>
        <dbReference type="SMART" id="SM01035"/>
    </source>
</evidence>
<dbReference type="GO" id="GO:0030687">
    <property type="term" value="C:preribosome, large subunit precursor"/>
    <property type="evidence" value="ECO:0007669"/>
    <property type="project" value="TreeGrafter"/>
</dbReference>
<evidence type="ECO:0000313" key="11">
    <source>
        <dbReference type="EMBL" id="GFR41803.1"/>
    </source>
</evidence>
<keyword evidence="2" id="KW-0690">Ribosome biogenesis</keyword>
<feature type="compositionally biased region" description="Low complexity" evidence="8">
    <location>
        <begin position="163"/>
        <end position="183"/>
    </location>
</feature>
<reference evidence="11 12" key="1">
    <citation type="journal article" date="2021" name="Sci. Rep.">
        <title>Genome sequencing of the multicellular alga Astrephomene provides insights into convergent evolution of germ-soma differentiation.</title>
        <authorList>
            <person name="Yamashita S."/>
            <person name="Yamamoto K."/>
            <person name="Matsuzaki R."/>
            <person name="Suzuki S."/>
            <person name="Yamaguchi H."/>
            <person name="Hirooka S."/>
            <person name="Minakuchi Y."/>
            <person name="Miyagishima S."/>
            <person name="Kawachi M."/>
            <person name="Toyoda A."/>
            <person name="Nozaki H."/>
        </authorList>
    </citation>
    <scope>NUCLEOTIDE SEQUENCE [LARGE SCALE GENOMIC DNA]</scope>
    <source>
        <strain evidence="11 12">NIES-4017</strain>
    </source>
</reference>
<evidence type="ECO:0000256" key="8">
    <source>
        <dbReference type="SAM" id="MobiDB-lite"/>
    </source>
</evidence>
<feature type="repeat" description="WD" evidence="7">
    <location>
        <begin position="503"/>
        <end position="545"/>
    </location>
</feature>
<organism evidence="11 12">
    <name type="scientific">Astrephomene gubernaculifera</name>
    <dbReference type="NCBI Taxonomy" id="47775"/>
    <lineage>
        <taxon>Eukaryota</taxon>
        <taxon>Viridiplantae</taxon>
        <taxon>Chlorophyta</taxon>
        <taxon>core chlorophytes</taxon>
        <taxon>Chlorophyceae</taxon>
        <taxon>CS clade</taxon>
        <taxon>Chlamydomonadales</taxon>
        <taxon>Astrephomenaceae</taxon>
        <taxon>Astrephomene</taxon>
    </lineage>
</organism>
<dbReference type="InterPro" id="IPR001680">
    <property type="entry name" value="WD40_rpt"/>
</dbReference>
<sequence length="894" mass="96890">RGVGVFCCRILIFFQCATLYKQDNYTYVRASLLTFTMAKRNSKREPVKVVEPEPESEEDDLDNLELDGEASSEDADVDVDGDGEDEAGSDDDDVGTASDVDEDEIEEAMLDLLAAQAERAQQKAAATVAANKAGAKDAQSARPRKSSAAAAVSDDNPDADITAAGPAGDQNGPNGAPAAAAAADGDDDTEAAEAEAVPPVDPGSDSSEDERPNRNTVGAVPLEWYKDEEHVGYDIEGRRIARTERKDRLQQLLDRNDSKKALRTIYDPYNDEEITLTREELAMVMRIRGGQFPHVEVNPFEPYNDYFSREREVMPIVDRPEPKSRFVPSKWEEKKIVKLVRAIRKGWIRVAPRTQQDPDAEQAPQEPPVYMLWADDGTADLGAGGKSGSGLTYIPAPKPQLPGHADSYNPPAEYLPTEEEVAAWQMEDPEDRERKSLPTAFPSLRQVPAYADFIKERFERCLDLYLCPRVRRKRLDIKPEALVPQLPKPRDLQPFPTTLALTYEGHKGPVHSIAADPWGGQWLLSGGQDGTLRIWEVRSGRCWRTWQLGGPVLCVAWCPAGHLRLVSAVVGNRVVLLPSGTGPEEVQQAAEAALQAAAGTGSSGREGEEAAGELAVWRVWSGPEAAPSGAEEAGAAAAGAAADGEGQAAAAADGGQARGGTSAAAGPSGRVLGLQVVLRFPVRHFSWHARGDYFATVAPTGNTQAVVVHQLSKAASQNPFRKNRGRVVRVAFHPTKPFFFVATQNHVRVYNLAKQALAKKLLGGGGSLSCLAVHPSGDHVLVGSDDKRVAWYDLDLSNKPYKALRYHQQPPRAVAFHRSYPLFASSSDDGTVQVFHGMVYSDLLTNPLIVPVKILRGGHTPHPTLGGVLDCAFHPTQPWVFTAGADAKILLYCN</sequence>
<dbReference type="PROSITE" id="PS00678">
    <property type="entry name" value="WD_REPEATS_1"/>
    <property type="match status" value="1"/>
</dbReference>
<feature type="region of interest" description="Disordered" evidence="8">
    <location>
        <begin position="647"/>
        <end position="667"/>
    </location>
</feature>
<keyword evidence="4 7" id="KW-0853">WD repeat</keyword>
<evidence type="ECO:0000313" key="12">
    <source>
        <dbReference type="Proteomes" id="UP001054857"/>
    </source>
</evidence>
<dbReference type="GO" id="GO:0000463">
    <property type="term" value="P:maturation of LSU-rRNA from tricistronic rRNA transcript (SSU-rRNA, 5.8S rRNA, LSU-rRNA)"/>
    <property type="evidence" value="ECO:0007669"/>
    <property type="project" value="TreeGrafter"/>
</dbReference>
<dbReference type="SUPFAM" id="SSF50978">
    <property type="entry name" value="WD40 repeat-like"/>
    <property type="match status" value="1"/>
</dbReference>
<feature type="compositionally biased region" description="Acidic residues" evidence="8">
    <location>
        <begin position="52"/>
        <end position="102"/>
    </location>
</feature>
<feature type="region of interest" description="Disordered" evidence="8">
    <location>
        <begin position="43"/>
        <end position="102"/>
    </location>
</feature>
<dbReference type="InterPro" id="IPR019775">
    <property type="entry name" value="WD40_repeat_CS"/>
</dbReference>
<feature type="chain" id="PRO_5041931504" description="BOP1 N-terminal domain-containing protein" evidence="9">
    <location>
        <begin position="20"/>
        <end position="894"/>
    </location>
</feature>
<evidence type="ECO:0000256" key="3">
    <source>
        <dbReference type="ARBA" id="ARBA00022552"/>
    </source>
</evidence>
<dbReference type="Proteomes" id="UP001054857">
    <property type="component" value="Unassembled WGS sequence"/>
</dbReference>
<dbReference type="PANTHER" id="PTHR17605">
    <property type="entry name" value="RIBOSOME BIOGENESIS PROTEIN BOP1 BLOCK OF PROLIFERATION 1 PROTEIN"/>
    <property type="match status" value="1"/>
</dbReference>
<accession>A0AAD3DHS5</accession>
<dbReference type="InterPro" id="IPR036322">
    <property type="entry name" value="WD40_repeat_dom_sf"/>
</dbReference>
<evidence type="ECO:0000256" key="2">
    <source>
        <dbReference type="ARBA" id="ARBA00022517"/>
    </source>
</evidence>
<keyword evidence="6" id="KW-0539">Nucleus</keyword>
<dbReference type="EMBL" id="BMAR01000002">
    <property type="protein sequence ID" value="GFR41803.1"/>
    <property type="molecule type" value="Genomic_DNA"/>
</dbReference>
<dbReference type="Pfam" id="PF00400">
    <property type="entry name" value="WD40"/>
    <property type="match status" value="4"/>
</dbReference>
<feature type="region of interest" description="Disordered" evidence="8">
    <location>
        <begin position="131"/>
        <end position="218"/>
    </location>
</feature>
<evidence type="ECO:0000256" key="5">
    <source>
        <dbReference type="ARBA" id="ARBA00022737"/>
    </source>
</evidence>
<keyword evidence="9" id="KW-0732">Signal</keyword>
<feature type="non-terminal residue" evidence="11">
    <location>
        <position position="1"/>
    </location>
</feature>
<comment type="subcellular location">
    <subcellularLocation>
        <location evidence="1">Nucleus</location>
        <location evidence="1">Nucleolus</location>
    </subcellularLocation>
</comment>
<feature type="compositionally biased region" description="Low complexity" evidence="8">
    <location>
        <begin position="131"/>
        <end position="153"/>
    </location>
</feature>
<feature type="signal peptide" evidence="9">
    <location>
        <begin position="1"/>
        <end position="19"/>
    </location>
</feature>
<dbReference type="PROSITE" id="PS50294">
    <property type="entry name" value="WD_REPEATS_REGION"/>
    <property type="match status" value="1"/>
</dbReference>
<dbReference type="PANTHER" id="PTHR17605:SF0">
    <property type="entry name" value="RIBOSOME BIOGENESIS PROTEIN BOP1"/>
    <property type="match status" value="1"/>
</dbReference>
<evidence type="ECO:0000256" key="9">
    <source>
        <dbReference type="SAM" id="SignalP"/>
    </source>
</evidence>
<protein>
    <recommendedName>
        <fullName evidence="10">BOP1 N-terminal domain-containing protein</fullName>
    </recommendedName>
</protein>
<dbReference type="InterPro" id="IPR028598">
    <property type="entry name" value="BOP1/Erb1"/>
</dbReference>
<name>A0AAD3DHS5_9CHLO</name>
<feature type="compositionally biased region" description="Acidic residues" evidence="8">
    <location>
        <begin position="184"/>
        <end position="193"/>
    </location>
</feature>
<evidence type="ECO:0000256" key="7">
    <source>
        <dbReference type="PROSITE-ProRule" id="PRU00221"/>
    </source>
</evidence>
<dbReference type="GO" id="GO:0070545">
    <property type="term" value="C:PeBoW complex"/>
    <property type="evidence" value="ECO:0007669"/>
    <property type="project" value="TreeGrafter"/>
</dbReference>
<dbReference type="AlphaFoldDB" id="A0AAD3DHS5"/>
<keyword evidence="5" id="KW-0677">Repeat</keyword>
<dbReference type="PROSITE" id="PS50082">
    <property type="entry name" value="WD_REPEATS_2"/>
    <property type="match status" value="1"/>
</dbReference>
<evidence type="ECO:0000256" key="4">
    <source>
        <dbReference type="ARBA" id="ARBA00022574"/>
    </source>
</evidence>
<proteinExistence type="inferred from homology"/>
<dbReference type="SMART" id="SM01035">
    <property type="entry name" value="BOP1NT"/>
    <property type="match status" value="1"/>
</dbReference>
<evidence type="ECO:0000256" key="1">
    <source>
        <dbReference type="ARBA" id="ARBA00004604"/>
    </source>
</evidence>
<dbReference type="GO" id="GO:0043021">
    <property type="term" value="F:ribonucleoprotein complex binding"/>
    <property type="evidence" value="ECO:0007669"/>
    <property type="project" value="TreeGrafter"/>
</dbReference>
<dbReference type="InterPro" id="IPR015943">
    <property type="entry name" value="WD40/YVTN_repeat-like_dom_sf"/>
</dbReference>
<dbReference type="SMART" id="SM00320">
    <property type="entry name" value="WD40"/>
    <property type="match status" value="6"/>
</dbReference>
<keyword evidence="3" id="KW-0698">rRNA processing</keyword>
<dbReference type="HAMAP" id="MF_03027">
    <property type="entry name" value="BOP1"/>
    <property type="match status" value="1"/>
</dbReference>
<feature type="domain" description="BOP1 N-terminal" evidence="10">
    <location>
        <begin position="225"/>
        <end position="496"/>
    </location>
</feature>
<comment type="caution">
    <text evidence="11">The sequence shown here is derived from an EMBL/GenBank/DDBJ whole genome shotgun (WGS) entry which is preliminary data.</text>
</comment>
<evidence type="ECO:0000256" key="6">
    <source>
        <dbReference type="ARBA" id="ARBA00023242"/>
    </source>
</evidence>
<dbReference type="Pfam" id="PF08145">
    <property type="entry name" value="BOP1NT"/>
    <property type="match status" value="1"/>
</dbReference>
<keyword evidence="12" id="KW-1185">Reference proteome</keyword>